<feature type="domain" description="Chitin-binding type-2" evidence="8">
    <location>
        <begin position="647"/>
        <end position="710"/>
    </location>
</feature>
<evidence type="ECO:0000256" key="6">
    <source>
        <dbReference type="SAM" id="MobiDB-lite"/>
    </source>
</evidence>
<dbReference type="InterPro" id="IPR051940">
    <property type="entry name" value="Chitin_bind-dev_reg"/>
</dbReference>
<name>A0ABM1HUY7_POLDO</name>
<feature type="compositionally biased region" description="Low complexity" evidence="6">
    <location>
        <begin position="431"/>
        <end position="448"/>
    </location>
</feature>
<dbReference type="InterPro" id="IPR002557">
    <property type="entry name" value="Chitin-bd_dom"/>
</dbReference>
<feature type="region of interest" description="Disordered" evidence="6">
    <location>
        <begin position="245"/>
        <end position="516"/>
    </location>
</feature>
<feature type="domain" description="Chitin-binding type-2" evidence="8">
    <location>
        <begin position="552"/>
        <end position="615"/>
    </location>
</feature>
<feature type="domain" description="Chitin-binding type-2" evidence="8">
    <location>
        <begin position="182"/>
        <end position="244"/>
    </location>
</feature>
<proteinExistence type="predicted"/>
<keyword evidence="2 7" id="KW-0732">Signal</keyword>
<sequence length="817" mass="90399">MWRILIYLVTTNLALSHGFPNLTENTSEISPVENENEEQVTYTFKCTTPGSFAHPHNCRLYYECTLSPLNKYHRRLRRCKLGLVYSTIYGQCTLPAECGRAECGDAKATSTTKEPKRTPKPKRTPRTKPTTIPTPKTKPTTVKVKTRKTARPTSTTTVAPTTSEDDTDISTTNPPGPTVPTVVECIEQGFVEHPSDCTKYYMCMARVNSTFRVFEMICEGGTVWDRRAEACKHPFRVRNPRCSPFTTGKSITSITTPTTNRETRTNDASTEDSSIEPSTEPTDQRTTESLESKTSTNDKETSQLTTHNQELKTIKPSTEETETQTSFTSTTQPQTESQGTTVSETVTLTEWPSSKIAEEETAIPTATEQVTETESESSTQRPTESPERSSSVSATDSERSSSPSTERETATERVTENVSSLLTQTTTIPLETSSSVSVTDSERSSSTSTEREPATEGVTGTASPSSTQRPTESPERSSSVSVTDSERSSSPSTEGETATEHITETGSSLSTISPSSKEFSTTSGFVSSSLEPELDYTSTTNLPISSDSPSNNSQCTSPGFFPNPDDCSKFYRCVRIGLLNLFTRFDFVCPDGRVWDQDLFMCNFPWAVAHSNCKNKELPTPDIDEDPDPPKDNNICPIGKLTGDQIALVCPSGFRKHPKYCNVFYQCTSESNLDVNIALFACPDGMIYNAEKIQCVLANVFNYLFLGCKDILVNPTDNLVPILSVPSTPLCPYPGAFPYHPGCSNAFFKCRRDRKGSLRGYLYKCPSDNVFSPFSRKCEPAKYFPQCLKVRANYRMESSSSMHMTHHNIFYFGKQLP</sequence>
<feature type="compositionally biased region" description="Low complexity" evidence="6">
    <location>
        <begin position="476"/>
        <end position="493"/>
    </location>
</feature>
<evidence type="ECO:0000256" key="7">
    <source>
        <dbReference type="SAM" id="SignalP"/>
    </source>
</evidence>
<dbReference type="Gene3D" id="2.170.140.10">
    <property type="entry name" value="Chitin binding domain"/>
    <property type="match status" value="4"/>
</dbReference>
<feature type="compositionally biased region" description="Low complexity" evidence="6">
    <location>
        <begin position="151"/>
        <end position="162"/>
    </location>
</feature>
<keyword evidence="4" id="KW-1015">Disulfide bond</keyword>
<keyword evidence="5" id="KW-0325">Glycoprotein</keyword>
<feature type="compositionally biased region" description="Low complexity" evidence="6">
    <location>
        <begin position="127"/>
        <end position="143"/>
    </location>
</feature>
<keyword evidence="9" id="KW-1185">Reference proteome</keyword>
<feature type="region of interest" description="Disordered" evidence="6">
    <location>
        <begin position="104"/>
        <end position="180"/>
    </location>
</feature>
<feature type="compositionally biased region" description="Basic and acidic residues" evidence="6">
    <location>
        <begin position="282"/>
        <end position="301"/>
    </location>
</feature>
<evidence type="ECO:0000256" key="4">
    <source>
        <dbReference type="ARBA" id="ARBA00023157"/>
    </source>
</evidence>
<dbReference type="SUPFAM" id="SSF57625">
    <property type="entry name" value="Invertebrate chitin-binding proteins"/>
    <property type="match status" value="5"/>
</dbReference>
<evidence type="ECO:0000313" key="9">
    <source>
        <dbReference type="Proteomes" id="UP000694924"/>
    </source>
</evidence>
<evidence type="ECO:0000256" key="1">
    <source>
        <dbReference type="ARBA" id="ARBA00022669"/>
    </source>
</evidence>
<evidence type="ECO:0000256" key="5">
    <source>
        <dbReference type="ARBA" id="ARBA00023180"/>
    </source>
</evidence>
<keyword evidence="3" id="KW-0677">Repeat</keyword>
<dbReference type="GeneID" id="107064038"/>
<dbReference type="SMART" id="SM00494">
    <property type="entry name" value="ChtBD2"/>
    <property type="match status" value="5"/>
</dbReference>
<feature type="domain" description="Chitin-binding type-2" evidence="8">
    <location>
        <begin position="43"/>
        <end position="100"/>
    </location>
</feature>
<dbReference type="Pfam" id="PF01607">
    <property type="entry name" value="CBM_14"/>
    <property type="match status" value="4"/>
</dbReference>
<feature type="compositionally biased region" description="Low complexity" evidence="6">
    <location>
        <begin position="507"/>
        <end position="516"/>
    </location>
</feature>
<feature type="compositionally biased region" description="Polar residues" evidence="6">
    <location>
        <begin position="342"/>
        <end position="352"/>
    </location>
</feature>
<feature type="compositionally biased region" description="Polar residues" evidence="6">
    <location>
        <begin position="417"/>
        <end position="430"/>
    </location>
</feature>
<feature type="compositionally biased region" description="Basic and acidic residues" evidence="6">
    <location>
        <begin position="405"/>
        <end position="415"/>
    </location>
</feature>
<feature type="domain" description="Chitin-binding type-2" evidence="8">
    <location>
        <begin position="728"/>
        <end position="789"/>
    </location>
</feature>
<feature type="signal peptide" evidence="7">
    <location>
        <begin position="1"/>
        <end position="18"/>
    </location>
</feature>
<feature type="compositionally biased region" description="Low complexity" evidence="6">
    <location>
        <begin position="246"/>
        <end position="260"/>
    </location>
</feature>
<dbReference type="InterPro" id="IPR036508">
    <property type="entry name" value="Chitin-bd_dom_sf"/>
</dbReference>
<feature type="compositionally biased region" description="Low complexity" evidence="6">
    <location>
        <begin position="362"/>
        <end position="383"/>
    </location>
</feature>
<dbReference type="RefSeq" id="XP_015171774.1">
    <property type="nucleotide sequence ID" value="XM_015316288.1"/>
</dbReference>
<dbReference type="PROSITE" id="PS50940">
    <property type="entry name" value="CHIT_BIND_II"/>
    <property type="match status" value="5"/>
</dbReference>
<feature type="compositionally biased region" description="Low complexity" evidence="6">
    <location>
        <begin position="323"/>
        <end position="341"/>
    </location>
</feature>
<evidence type="ECO:0000256" key="2">
    <source>
        <dbReference type="ARBA" id="ARBA00022729"/>
    </source>
</evidence>
<feature type="region of interest" description="Disordered" evidence="6">
    <location>
        <begin position="536"/>
        <end position="557"/>
    </location>
</feature>
<accession>A0ABM1HUY7</accession>
<keyword evidence="1" id="KW-0147">Chitin-binding</keyword>
<evidence type="ECO:0000313" key="10">
    <source>
        <dbReference type="RefSeq" id="XP_015171774.1"/>
    </source>
</evidence>
<organism evidence="9 10">
    <name type="scientific">Polistes dominula</name>
    <name type="common">European paper wasp</name>
    <name type="synonym">Vespa dominula</name>
    <dbReference type="NCBI Taxonomy" id="743375"/>
    <lineage>
        <taxon>Eukaryota</taxon>
        <taxon>Metazoa</taxon>
        <taxon>Ecdysozoa</taxon>
        <taxon>Arthropoda</taxon>
        <taxon>Hexapoda</taxon>
        <taxon>Insecta</taxon>
        <taxon>Pterygota</taxon>
        <taxon>Neoptera</taxon>
        <taxon>Endopterygota</taxon>
        <taxon>Hymenoptera</taxon>
        <taxon>Apocrita</taxon>
        <taxon>Aculeata</taxon>
        <taxon>Vespoidea</taxon>
        <taxon>Vespidae</taxon>
        <taxon>Polistinae</taxon>
        <taxon>Polistini</taxon>
        <taxon>Polistes</taxon>
    </lineage>
</organism>
<dbReference type="PANTHER" id="PTHR23301:SF0">
    <property type="entry name" value="CHITIN-BINDING TYPE-2 DOMAIN-CONTAINING PROTEIN-RELATED"/>
    <property type="match status" value="1"/>
</dbReference>
<dbReference type="Proteomes" id="UP000694924">
    <property type="component" value="Unplaced"/>
</dbReference>
<feature type="chain" id="PRO_5046215964" evidence="7">
    <location>
        <begin position="19"/>
        <end position="817"/>
    </location>
</feature>
<gene>
    <name evidence="10" type="primary">LOC107064038</name>
</gene>
<reference evidence="10" key="1">
    <citation type="submission" date="2025-08" db="UniProtKB">
        <authorList>
            <consortium name="RefSeq"/>
        </authorList>
    </citation>
    <scope>IDENTIFICATION</scope>
    <source>
        <tissue evidence="10">Whole body</tissue>
    </source>
</reference>
<feature type="compositionally biased region" description="Low complexity" evidence="6">
    <location>
        <begin position="169"/>
        <end position="180"/>
    </location>
</feature>
<evidence type="ECO:0000256" key="3">
    <source>
        <dbReference type="ARBA" id="ARBA00022737"/>
    </source>
</evidence>
<evidence type="ECO:0000259" key="8">
    <source>
        <dbReference type="PROSITE" id="PS50940"/>
    </source>
</evidence>
<dbReference type="PANTHER" id="PTHR23301">
    <property type="entry name" value="CHITIN BINDING PERITROPHIN-A"/>
    <property type="match status" value="1"/>
</dbReference>
<protein>
    <submittedName>
        <fullName evidence="10">Mucin-2-like</fullName>
    </submittedName>
</protein>
<feature type="compositionally biased region" description="Polar residues" evidence="6">
    <location>
        <begin position="458"/>
        <end position="468"/>
    </location>
</feature>